<dbReference type="EMBL" id="QZAA01000210">
    <property type="protein sequence ID" value="RQD74321.1"/>
    <property type="molecule type" value="Genomic_DNA"/>
</dbReference>
<protein>
    <submittedName>
        <fullName evidence="1">Uncharacterized protein</fullName>
    </submittedName>
</protein>
<dbReference type="InterPro" id="IPR045397">
    <property type="entry name" value="TumE-like"/>
</dbReference>
<name>A0A424YC56_9FIRM</name>
<evidence type="ECO:0000313" key="2">
    <source>
        <dbReference type="Proteomes" id="UP000285138"/>
    </source>
</evidence>
<sequence length="117" mass="14324">MLKILRLLNSFPLLKSYEVIDFKQGKDFYYIRIKAELKNETSLYIRLYVSDEEYNYSYHWQRGDGELIVRWDNSPHHREIETFPHHRHIKDRIEASKEIGLKEVLKYIFNMSKKEDD</sequence>
<proteinExistence type="predicted"/>
<accession>A0A424YC56</accession>
<evidence type="ECO:0000313" key="1">
    <source>
        <dbReference type="EMBL" id="RQD74321.1"/>
    </source>
</evidence>
<comment type="caution">
    <text evidence="1">The sequence shown here is derived from an EMBL/GenBank/DDBJ whole genome shotgun (WGS) entry which is preliminary data.</text>
</comment>
<dbReference type="AlphaFoldDB" id="A0A424YC56"/>
<gene>
    <name evidence="1" type="ORF">D5R97_07950</name>
</gene>
<reference evidence="1 2" key="1">
    <citation type="submission" date="2018-08" db="EMBL/GenBank/DDBJ databases">
        <title>The metabolism and importance of syntrophic acetate oxidation coupled to methane or sulfide production in haloalkaline environments.</title>
        <authorList>
            <person name="Timmers P.H.A."/>
            <person name="Vavourakis C.D."/>
            <person name="Sorokin D.Y."/>
            <person name="Sinninghe Damste J.S."/>
            <person name="Muyzer G."/>
            <person name="Stams A.J.M."/>
            <person name="Plugge C.M."/>
        </authorList>
    </citation>
    <scope>NUCLEOTIDE SEQUENCE [LARGE SCALE GENOMIC DNA]</scope>
    <source>
        <strain evidence="1">MSAO_Bac1</strain>
    </source>
</reference>
<dbReference type="Pfam" id="PF20126">
    <property type="entry name" value="TumE"/>
    <property type="match status" value="1"/>
</dbReference>
<organism evidence="1 2">
    <name type="scientific">Candidatus Syntrophonatronum acetioxidans</name>
    <dbReference type="NCBI Taxonomy" id="1795816"/>
    <lineage>
        <taxon>Bacteria</taxon>
        <taxon>Bacillati</taxon>
        <taxon>Bacillota</taxon>
        <taxon>Clostridia</taxon>
        <taxon>Eubacteriales</taxon>
        <taxon>Syntrophomonadaceae</taxon>
        <taxon>Candidatus Syntrophonatronum</taxon>
    </lineage>
</organism>
<dbReference type="Proteomes" id="UP000285138">
    <property type="component" value="Unassembled WGS sequence"/>
</dbReference>